<dbReference type="EMBL" id="DRKW01000271">
    <property type="protein sequence ID" value="HEB74484.1"/>
    <property type="molecule type" value="Genomic_DNA"/>
</dbReference>
<dbReference type="Gene3D" id="3.30.930.10">
    <property type="entry name" value="Bira Bifunctional Protein, Domain 2"/>
    <property type="match status" value="1"/>
</dbReference>
<evidence type="ECO:0000256" key="1">
    <source>
        <dbReference type="ARBA" id="ARBA00022598"/>
    </source>
</evidence>
<keyword evidence="5" id="KW-1185">Reference proteome</keyword>
<protein>
    <submittedName>
        <fullName evidence="3">Biotin-(Acetyl-CoA carboxylase) ligase</fullName>
    </submittedName>
    <submittedName>
        <fullName evidence="4">Biotin--[acetyl-CoA-carboxylase] ligase</fullName>
        <ecNumber evidence="4">6.3.4.15</ecNumber>
    </submittedName>
</protein>
<dbReference type="KEGG" id="daw:HS1_001512"/>
<dbReference type="EC" id="6.3.4.15" evidence="4"/>
<evidence type="ECO:0000259" key="2">
    <source>
        <dbReference type="PROSITE" id="PS51733"/>
    </source>
</evidence>
<dbReference type="OrthoDB" id="9807064at2"/>
<dbReference type="RefSeq" id="WP_066063163.1">
    <property type="nucleotide sequence ID" value="NZ_CP013015.1"/>
</dbReference>
<proteinExistence type="predicted"/>
<gene>
    <name evidence="4" type="ORF">ENJ03_04620</name>
    <name evidence="3" type="ORF">HS1_001512</name>
</gene>
<dbReference type="InterPro" id="IPR004143">
    <property type="entry name" value="BPL_LPL_catalytic"/>
</dbReference>
<dbReference type="PANTHER" id="PTHR12835">
    <property type="entry name" value="BIOTIN PROTEIN LIGASE"/>
    <property type="match status" value="1"/>
</dbReference>
<dbReference type="EMBL" id="CP013015">
    <property type="protein sequence ID" value="AMM41308.1"/>
    <property type="molecule type" value="Genomic_DNA"/>
</dbReference>
<dbReference type="NCBIfam" id="TIGR00121">
    <property type="entry name" value="birA_ligase"/>
    <property type="match status" value="1"/>
</dbReference>
<keyword evidence="1 4" id="KW-0436">Ligase</keyword>
<reference evidence="3 5" key="1">
    <citation type="submission" date="2015-10" db="EMBL/GenBank/DDBJ databases">
        <title>Candidatus Desulfofervidus auxilii, a hydrogenotrophic sulfate-reducing bacterium involved in the thermophilic anaerobic oxidation of methane.</title>
        <authorList>
            <person name="Krukenberg V."/>
            <person name="Richter M."/>
            <person name="Wegener G."/>
        </authorList>
    </citation>
    <scope>NUCLEOTIDE SEQUENCE [LARGE SCALE GENOMIC DNA]</scope>
    <source>
        <strain evidence="3 5">HS1</strain>
    </source>
</reference>
<dbReference type="PROSITE" id="PS51733">
    <property type="entry name" value="BPL_LPL_CATALYTIC"/>
    <property type="match status" value="1"/>
</dbReference>
<accession>A0A7V1I4V8</accession>
<dbReference type="CDD" id="cd16442">
    <property type="entry name" value="BPL"/>
    <property type="match status" value="1"/>
</dbReference>
<dbReference type="InterPro" id="IPR045864">
    <property type="entry name" value="aa-tRNA-synth_II/BPL/LPL"/>
</dbReference>
<name>A0A7V1I4V8_DESA2</name>
<organism evidence="4">
    <name type="scientific">Desulfofervidus auxilii</name>
    <dbReference type="NCBI Taxonomy" id="1621989"/>
    <lineage>
        <taxon>Bacteria</taxon>
        <taxon>Pseudomonadati</taxon>
        <taxon>Thermodesulfobacteriota</taxon>
        <taxon>Candidatus Desulfofervidia</taxon>
        <taxon>Candidatus Desulfofervidales</taxon>
        <taxon>Candidatus Desulfofervidaceae</taxon>
        <taxon>Candidatus Desulfofervidus</taxon>
    </lineage>
</organism>
<dbReference type="Proteomes" id="UP000070560">
    <property type="component" value="Chromosome"/>
</dbReference>
<feature type="domain" description="BPL/LPL catalytic" evidence="2">
    <location>
        <begin position="43"/>
        <end position="227"/>
    </location>
</feature>
<sequence length="299" mass="34821">MEGLIRDREREIILKNMVQKLKKEEFEKRYAKEKEAERILRRGEMIGANLWCYHSVTRTMEVAKKYIENCYTLRQTPYSGTVFIAQTVNQAQGRYNRKWYALPGGLWFSFILYPEVESPYIHLYPLSLGIACCEALREIGINVCIKWVNDLIFNRHKVGGILSETYISSRKETYLIFGVGINVNNSFPSTLDIPAISLKKITGKALNIDLLFSLILIKLIWYVGLVHEAELKKETQEIIEMWLKYTNILGQKMYYAEDLKIDKKREVEILGLDPFGGLIVRFCDTERVETLYSGELTYI</sequence>
<evidence type="ECO:0000313" key="4">
    <source>
        <dbReference type="EMBL" id="HEB74484.1"/>
    </source>
</evidence>
<dbReference type="Pfam" id="PF03099">
    <property type="entry name" value="BPL_LplA_LipB"/>
    <property type="match status" value="1"/>
</dbReference>
<dbReference type="InterPro" id="IPR004408">
    <property type="entry name" value="Biotin_CoA_COase_ligase"/>
</dbReference>
<dbReference type="Proteomes" id="UP000886268">
    <property type="component" value="Unassembled WGS sequence"/>
</dbReference>
<evidence type="ECO:0000313" key="5">
    <source>
        <dbReference type="Proteomes" id="UP000070560"/>
    </source>
</evidence>
<dbReference type="GO" id="GO:0005737">
    <property type="term" value="C:cytoplasm"/>
    <property type="evidence" value="ECO:0007669"/>
    <property type="project" value="TreeGrafter"/>
</dbReference>
<dbReference type="GO" id="GO:0004077">
    <property type="term" value="F:biotin--[biotin carboxyl-carrier protein] ligase activity"/>
    <property type="evidence" value="ECO:0007669"/>
    <property type="project" value="UniProtKB-EC"/>
</dbReference>
<reference evidence="4" key="2">
    <citation type="journal article" date="2020" name="mSystems">
        <title>Genome- and Community-Level Interaction Insights into Carbon Utilization and Element Cycling Functions of Hydrothermarchaeota in Hydrothermal Sediment.</title>
        <authorList>
            <person name="Zhou Z."/>
            <person name="Liu Y."/>
            <person name="Xu W."/>
            <person name="Pan J."/>
            <person name="Luo Z.H."/>
            <person name="Li M."/>
        </authorList>
    </citation>
    <scope>NUCLEOTIDE SEQUENCE [LARGE SCALE GENOMIC DNA]</scope>
    <source>
        <strain evidence="4">HyVt-45</strain>
    </source>
</reference>
<dbReference type="AlphaFoldDB" id="A0A7V1I4V8"/>
<dbReference type="SUPFAM" id="SSF55681">
    <property type="entry name" value="Class II aaRS and biotin synthetases"/>
    <property type="match status" value="1"/>
</dbReference>
<dbReference type="PANTHER" id="PTHR12835:SF5">
    <property type="entry name" value="BIOTIN--PROTEIN LIGASE"/>
    <property type="match status" value="1"/>
</dbReference>
<evidence type="ECO:0000313" key="3">
    <source>
        <dbReference type="EMBL" id="AMM41308.1"/>
    </source>
</evidence>